<dbReference type="Pfam" id="PF06742">
    <property type="entry name" value="DUF1214"/>
    <property type="match status" value="1"/>
</dbReference>
<dbReference type="PANTHER" id="PTHR36509:SF3">
    <property type="entry name" value="SIGNAL PEPTIDE PROTEIN"/>
    <property type="match status" value="1"/>
</dbReference>
<comment type="caution">
    <text evidence="2">The sequence shown here is derived from an EMBL/GenBank/DDBJ whole genome shotgun (WGS) entry which is preliminary data.</text>
</comment>
<dbReference type="EMBL" id="MDJD01000054">
    <property type="protein sequence ID" value="OEJ98667.1"/>
    <property type="molecule type" value="Genomic_DNA"/>
</dbReference>
<dbReference type="STRING" id="1849968.A8C32_05565"/>
<dbReference type="OrthoDB" id="272779at2"/>
<feature type="domain" description="DUF1214" evidence="1">
    <location>
        <begin position="177"/>
        <end position="282"/>
    </location>
</feature>
<evidence type="ECO:0000313" key="3">
    <source>
        <dbReference type="Proteomes" id="UP000095713"/>
    </source>
</evidence>
<name>A0A1E5SHQ6_9FLAO</name>
<dbReference type="Gene3D" id="1.10.3360.10">
    <property type="entry name" value="VPA0735-like domain"/>
    <property type="match status" value="1"/>
</dbReference>
<keyword evidence="3" id="KW-1185">Reference proteome</keyword>
<evidence type="ECO:0000259" key="1">
    <source>
        <dbReference type="Pfam" id="PF06742"/>
    </source>
</evidence>
<dbReference type="RefSeq" id="WP_069831351.1">
    <property type="nucleotide sequence ID" value="NZ_MDJD01000054.1"/>
</dbReference>
<dbReference type="InterPro" id="IPR010621">
    <property type="entry name" value="DUF1214"/>
</dbReference>
<organism evidence="2 3">
    <name type="scientific">Flavivirga aquatica</name>
    <dbReference type="NCBI Taxonomy" id="1849968"/>
    <lineage>
        <taxon>Bacteria</taxon>
        <taxon>Pseudomonadati</taxon>
        <taxon>Bacteroidota</taxon>
        <taxon>Flavobacteriia</taxon>
        <taxon>Flavobacteriales</taxon>
        <taxon>Flavobacteriaceae</taxon>
        <taxon>Flavivirga</taxon>
    </lineage>
</organism>
<protein>
    <recommendedName>
        <fullName evidence="1">DUF1214 domain-containing protein</fullName>
    </recommendedName>
</protein>
<sequence>MTCFFNKISIFNQLLVITDIQYPYNSPKNIEIEQNFINLSGIQFNTIHANNFKFYEELNAVVQYEPATAFDPETVGMFASIGIKKGEIFAPNSRMSAILKDAVKVANATARALTFAPRKEKYYYYPGERQWYTCFAEGVNYDFMNQGEMVLNDRAFFHYYATGITPQMVKPEPGTGSVYAITSKDVDGNYLNGANTYMATLPKDVPVENFWSFMVYDGQTRSMLETDQKKAGLDSNKEELIINPDGSCTIYFGPYEPANNRGNWIQTMPNKSFNVILRLYGPLNPWFDKDWIPGDLELITS</sequence>
<dbReference type="AlphaFoldDB" id="A0A1E5SHQ6"/>
<accession>A0A1E5SHQ6</accession>
<dbReference type="SUPFAM" id="SSF160935">
    <property type="entry name" value="VPA0735-like"/>
    <property type="match status" value="1"/>
</dbReference>
<dbReference type="Gene3D" id="2.60.120.600">
    <property type="entry name" value="Domain of unknown function DUF1214, C-terminal domain"/>
    <property type="match status" value="1"/>
</dbReference>
<gene>
    <name evidence="2" type="ORF">A8C32_05565</name>
</gene>
<reference evidence="2 3" key="1">
    <citation type="submission" date="2016-05" db="EMBL/GenBank/DDBJ databases">
        <title>Draft Genome Sequence of Algibacter sp. Strain SK-16 Isolated from the Surface Water of Aburatsubo Inlet.</title>
        <authorList>
            <person name="Wong S.-K."/>
            <person name="Yoshizawa S."/>
            <person name="Nakajima Y."/>
            <person name="Ogura Y."/>
            <person name="Tetsuya H."/>
            <person name="Hamasaki K."/>
        </authorList>
    </citation>
    <scope>NUCLEOTIDE SEQUENCE [LARGE SCALE GENOMIC DNA]</scope>
    <source>
        <strain evidence="2 3">SK-16</strain>
    </source>
</reference>
<proteinExistence type="predicted"/>
<evidence type="ECO:0000313" key="2">
    <source>
        <dbReference type="EMBL" id="OEJ98667.1"/>
    </source>
</evidence>
<dbReference type="InterPro" id="IPR037049">
    <property type="entry name" value="DUF1214_C_sf"/>
</dbReference>
<dbReference type="PANTHER" id="PTHR36509">
    <property type="entry name" value="BLL3101 PROTEIN"/>
    <property type="match status" value="1"/>
</dbReference>
<dbReference type="Proteomes" id="UP000095713">
    <property type="component" value="Unassembled WGS sequence"/>
</dbReference>